<organism evidence="2 3">
    <name type="scientific">Promicromonospora sukumoe</name>
    <dbReference type="NCBI Taxonomy" id="88382"/>
    <lineage>
        <taxon>Bacteria</taxon>
        <taxon>Bacillati</taxon>
        <taxon>Actinomycetota</taxon>
        <taxon>Actinomycetes</taxon>
        <taxon>Micrococcales</taxon>
        <taxon>Promicromonosporaceae</taxon>
        <taxon>Promicromonospora</taxon>
    </lineage>
</organism>
<gene>
    <name evidence="2" type="ORF">FHX71_001959</name>
</gene>
<dbReference type="Proteomes" id="UP000540568">
    <property type="component" value="Unassembled WGS sequence"/>
</dbReference>
<dbReference type="Gene3D" id="3.20.20.80">
    <property type="entry name" value="Glycosidases"/>
    <property type="match status" value="1"/>
</dbReference>
<accession>A0A7W3PDY1</accession>
<reference evidence="2 3" key="1">
    <citation type="submission" date="2020-07" db="EMBL/GenBank/DDBJ databases">
        <title>Sequencing the genomes of 1000 actinobacteria strains.</title>
        <authorList>
            <person name="Klenk H.-P."/>
        </authorList>
    </citation>
    <scope>NUCLEOTIDE SEQUENCE [LARGE SCALE GENOMIC DNA]</scope>
    <source>
        <strain evidence="2 3">DSM 44121</strain>
    </source>
</reference>
<dbReference type="RefSeq" id="WP_182615765.1">
    <property type="nucleotide sequence ID" value="NZ_BAAATF010000006.1"/>
</dbReference>
<proteinExistence type="predicted"/>
<evidence type="ECO:0008006" key="4">
    <source>
        <dbReference type="Google" id="ProtNLM"/>
    </source>
</evidence>
<feature type="signal peptide" evidence="1">
    <location>
        <begin position="1"/>
        <end position="30"/>
    </location>
</feature>
<keyword evidence="3" id="KW-1185">Reference proteome</keyword>
<keyword evidence="1" id="KW-0732">Signal</keyword>
<evidence type="ECO:0000256" key="1">
    <source>
        <dbReference type="SAM" id="SignalP"/>
    </source>
</evidence>
<sequence>MNKHTAHTANRSAVRAAARTTASAATVAVAATLALGGCTADPIPPTVDRPLVRADDVQSISLGIEDVTDNEQDWDAVRERLDAAHANMVTLASGRVEFVAFDWEAHPEAVADEGTDHLAVAIDELAAGPGDEPRLVDILIDALIPKWISEDPSVGGVAEDGSVSKYTPSATAIHDGPVGDRYLELVEELARRYQPDQITFTELKFDDETFGKDDSALYRQMTGEADWPRRDDGSIDQSAPEIGEWRSQVLADLLDRASAVLDDVAADTGKRTKLGMDTLINWDDPTAGVPDSGLSYPVLVEHADRLVLWGYLGIGNHTPRELEDVLAALERSGMPMEKFIVSVGIWDHGEADGTISPKLMAAGVRAADTHGITSVNVTPYTLMTPEHWSALSEVWTTLPATLPAPSPSEGSP</sequence>
<protein>
    <recommendedName>
        <fullName evidence="4">Glycosyl hydrolase-like 10 domain-containing protein</fullName>
    </recommendedName>
</protein>
<evidence type="ECO:0000313" key="2">
    <source>
        <dbReference type="EMBL" id="MBA8808017.1"/>
    </source>
</evidence>
<dbReference type="EMBL" id="JACGWV010000001">
    <property type="protein sequence ID" value="MBA8808017.1"/>
    <property type="molecule type" value="Genomic_DNA"/>
</dbReference>
<feature type="chain" id="PRO_5031313721" description="Glycosyl hydrolase-like 10 domain-containing protein" evidence="1">
    <location>
        <begin position="31"/>
        <end position="412"/>
    </location>
</feature>
<dbReference type="AlphaFoldDB" id="A0A7W3PDY1"/>
<name>A0A7W3PDY1_9MICO</name>
<comment type="caution">
    <text evidence="2">The sequence shown here is derived from an EMBL/GenBank/DDBJ whole genome shotgun (WGS) entry which is preliminary data.</text>
</comment>
<evidence type="ECO:0000313" key="3">
    <source>
        <dbReference type="Proteomes" id="UP000540568"/>
    </source>
</evidence>